<keyword evidence="3" id="KW-1185">Reference proteome</keyword>
<dbReference type="Gene3D" id="3.40.1260.10">
    <property type="entry name" value="DsrEFH-like"/>
    <property type="match status" value="1"/>
</dbReference>
<dbReference type="EMBL" id="MBUA01000012">
    <property type="protein sequence ID" value="MBC6491367.1"/>
    <property type="molecule type" value="Genomic_DNA"/>
</dbReference>
<reference evidence="2 3" key="1">
    <citation type="submission" date="2016-07" db="EMBL/GenBank/DDBJ databases">
        <title>Genome analysis of Flavihumibacter stibioxidans YS-17.</title>
        <authorList>
            <person name="Shi K."/>
            <person name="Han Y."/>
            <person name="Wang G."/>
        </authorList>
    </citation>
    <scope>NUCLEOTIDE SEQUENCE [LARGE SCALE GENOMIC DNA]</scope>
    <source>
        <strain evidence="2 3">YS-17</strain>
    </source>
</reference>
<dbReference type="Proteomes" id="UP000765802">
    <property type="component" value="Unassembled WGS sequence"/>
</dbReference>
<proteinExistence type="predicted"/>
<evidence type="ECO:0000313" key="3">
    <source>
        <dbReference type="Proteomes" id="UP000765802"/>
    </source>
</evidence>
<evidence type="ECO:0000256" key="1">
    <source>
        <dbReference type="SAM" id="SignalP"/>
    </source>
</evidence>
<dbReference type="RefSeq" id="WP_187256666.1">
    <property type="nucleotide sequence ID" value="NZ_JBHULF010000014.1"/>
</dbReference>
<protein>
    <recommendedName>
        <fullName evidence="4">Sulfur reduction protein DsrE</fullName>
    </recommendedName>
</protein>
<gene>
    <name evidence="2" type="ORF">BC349_10010</name>
</gene>
<name>A0ABR7M8P1_9BACT</name>
<dbReference type="InterPro" id="IPR027396">
    <property type="entry name" value="DsrEFH-like"/>
</dbReference>
<feature type="chain" id="PRO_5045951981" description="Sulfur reduction protein DsrE" evidence="1">
    <location>
        <begin position="22"/>
        <end position="139"/>
    </location>
</feature>
<comment type="caution">
    <text evidence="2">The sequence shown here is derived from an EMBL/GenBank/DDBJ whole genome shotgun (WGS) entry which is preliminary data.</text>
</comment>
<evidence type="ECO:0000313" key="2">
    <source>
        <dbReference type="EMBL" id="MBC6491367.1"/>
    </source>
</evidence>
<evidence type="ECO:0008006" key="4">
    <source>
        <dbReference type="Google" id="ProtNLM"/>
    </source>
</evidence>
<feature type="signal peptide" evidence="1">
    <location>
        <begin position="1"/>
        <end position="21"/>
    </location>
</feature>
<organism evidence="2 3">
    <name type="scientific">Flavihumibacter stibioxidans</name>
    <dbReference type="NCBI Taxonomy" id="1834163"/>
    <lineage>
        <taxon>Bacteria</taxon>
        <taxon>Pseudomonadati</taxon>
        <taxon>Bacteroidota</taxon>
        <taxon>Chitinophagia</taxon>
        <taxon>Chitinophagales</taxon>
        <taxon>Chitinophagaceae</taxon>
        <taxon>Flavihumibacter</taxon>
    </lineage>
</organism>
<dbReference type="SUPFAM" id="SSF75169">
    <property type="entry name" value="DsrEFH-like"/>
    <property type="match status" value="1"/>
</dbReference>
<keyword evidence="1" id="KW-0732">Signal</keyword>
<accession>A0ABR7M8P1</accession>
<sequence length="139" mass="14909">MKSFKFLLLIAALLTQFVVTAQTAKSKTDDIVFLLRQKEHVTQAVKTIQFLKEPGSSTVVPGKSVIIICGELVKDLVAGGLAAELTAAAEQGVDVYGCGLSLQKFGLDKSKLPPTVKYTHNGLVMSLELQKAGYLSVEL</sequence>